<evidence type="ECO:0000256" key="7">
    <source>
        <dbReference type="HAMAP-Rule" id="MF_01416"/>
    </source>
</evidence>
<gene>
    <name evidence="7 8" type="primary">atpH</name>
    <name evidence="8" type="ORF">INF20_07725</name>
</gene>
<comment type="function">
    <text evidence="7">This protein is part of the stalk that links CF(0) to CF(1). It either transmits conformational changes from CF(0) to CF(1) or is implicated in proton conduction.</text>
</comment>
<evidence type="ECO:0000256" key="3">
    <source>
        <dbReference type="ARBA" id="ARBA00022781"/>
    </source>
</evidence>
<evidence type="ECO:0000256" key="5">
    <source>
        <dbReference type="ARBA" id="ARBA00023136"/>
    </source>
</evidence>
<reference evidence="8 9" key="1">
    <citation type="submission" date="2020-10" db="EMBL/GenBank/DDBJ databases">
        <title>ChiBAC.</title>
        <authorList>
            <person name="Zenner C."/>
            <person name="Hitch T.C.A."/>
            <person name="Clavel T."/>
        </authorList>
    </citation>
    <scope>NUCLEOTIDE SEQUENCE [LARGE SCALE GENOMIC DNA]</scope>
    <source>
        <strain evidence="8 9">DSM 108706</strain>
    </source>
</reference>
<keyword evidence="2 7" id="KW-0813">Transport</keyword>
<keyword evidence="7" id="KW-1003">Cell membrane</keyword>
<comment type="similarity">
    <text evidence="7">Belongs to the ATPase delta chain family.</text>
</comment>
<dbReference type="Pfam" id="PF00213">
    <property type="entry name" value="OSCP"/>
    <property type="match status" value="1"/>
</dbReference>
<protein>
    <recommendedName>
        <fullName evidence="7">ATP synthase subunit delta</fullName>
    </recommendedName>
    <alternativeName>
        <fullName evidence="7">ATP synthase F(1) sector subunit delta</fullName>
    </alternativeName>
    <alternativeName>
        <fullName evidence="7">F-type ATPase subunit delta</fullName>
        <shortName evidence="7">F-ATPase subunit delta</shortName>
    </alternativeName>
</protein>
<keyword evidence="3 7" id="KW-0375">Hydrogen ion transport</keyword>
<keyword evidence="4 7" id="KW-0406">Ion transport</keyword>
<evidence type="ECO:0000313" key="8">
    <source>
        <dbReference type="EMBL" id="MBE5036159.1"/>
    </source>
</evidence>
<dbReference type="EMBL" id="JADCKA010000018">
    <property type="protein sequence ID" value="MBE5036159.1"/>
    <property type="molecule type" value="Genomic_DNA"/>
</dbReference>
<keyword evidence="5 7" id="KW-0472">Membrane</keyword>
<sequence>MTEINAIRYSVPAMRYADAICEMGISREQLENLENIFRDNPDFFNAMSNPVISIQDKHNVLDKIIDDDFCKRFLKVLCDNRSFRLLFEITGYARELLMSKERKLIAYLRYVTAPSEKQLENMEKLICEKHNCSGVEWEMTEDPSLIGGFILTVDGITYDRSIDGRLKNMTRNLTGRR</sequence>
<comment type="function">
    <text evidence="7">F(1)F(0) ATP synthase produces ATP from ADP in the presence of a proton or sodium gradient. F-type ATPases consist of two structural domains, F(1) containing the extramembraneous catalytic core and F(0) containing the membrane proton channel, linked together by a central stalk and a peripheral stalk. During catalysis, ATP synthesis in the catalytic domain of F(1) is coupled via a rotary mechanism of the central stalk subunits to proton translocation.</text>
</comment>
<dbReference type="NCBIfam" id="TIGR01145">
    <property type="entry name" value="ATP_synt_delta"/>
    <property type="match status" value="1"/>
</dbReference>
<keyword evidence="6 7" id="KW-0066">ATP synthesis</keyword>
<name>A0ABR9QZ83_9FIRM</name>
<comment type="caution">
    <text evidence="8">The sequence shown here is derived from an EMBL/GenBank/DDBJ whole genome shotgun (WGS) entry which is preliminary data.</text>
</comment>
<comment type="subcellular location">
    <subcellularLocation>
        <location evidence="7">Cell membrane</location>
        <topology evidence="7">Peripheral membrane protein</topology>
    </subcellularLocation>
    <subcellularLocation>
        <location evidence="1">Membrane</location>
    </subcellularLocation>
</comment>
<evidence type="ECO:0000256" key="1">
    <source>
        <dbReference type="ARBA" id="ARBA00004370"/>
    </source>
</evidence>
<proteinExistence type="inferred from homology"/>
<dbReference type="Proteomes" id="UP001516588">
    <property type="component" value="Unassembled WGS sequence"/>
</dbReference>
<dbReference type="InterPro" id="IPR000711">
    <property type="entry name" value="ATPase_OSCP/dsu"/>
</dbReference>
<evidence type="ECO:0000256" key="2">
    <source>
        <dbReference type="ARBA" id="ARBA00022448"/>
    </source>
</evidence>
<dbReference type="HAMAP" id="MF_01416">
    <property type="entry name" value="ATP_synth_delta_bact"/>
    <property type="match status" value="1"/>
</dbReference>
<organism evidence="8 9">
    <name type="scientific">Gallibacter intestinalis</name>
    <dbReference type="NCBI Taxonomy" id="2779356"/>
    <lineage>
        <taxon>Bacteria</taxon>
        <taxon>Bacillati</taxon>
        <taxon>Bacillota</taxon>
        <taxon>Clostridia</taxon>
        <taxon>Eubacteriales</taxon>
        <taxon>Eubacteriaceae</taxon>
        <taxon>Gallibacter</taxon>
    </lineage>
</organism>
<evidence type="ECO:0000313" key="9">
    <source>
        <dbReference type="Proteomes" id="UP001516588"/>
    </source>
</evidence>
<evidence type="ECO:0000256" key="4">
    <source>
        <dbReference type="ARBA" id="ARBA00023065"/>
    </source>
</evidence>
<keyword evidence="7" id="KW-0139">CF(1)</keyword>
<keyword evidence="9" id="KW-1185">Reference proteome</keyword>
<dbReference type="RefSeq" id="WP_226385805.1">
    <property type="nucleotide sequence ID" value="NZ_JADCKA010000018.1"/>
</dbReference>
<evidence type="ECO:0000256" key="6">
    <source>
        <dbReference type="ARBA" id="ARBA00023310"/>
    </source>
</evidence>
<dbReference type="PANTHER" id="PTHR11910">
    <property type="entry name" value="ATP SYNTHASE DELTA CHAIN"/>
    <property type="match status" value="1"/>
</dbReference>
<accession>A0ABR9QZ83</accession>